<dbReference type="GO" id="GO:0000049">
    <property type="term" value="F:tRNA binding"/>
    <property type="evidence" value="ECO:0007669"/>
    <property type="project" value="UniProtKB-UniRule"/>
</dbReference>
<dbReference type="PROSITE" id="PS50889">
    <property type="entry name" value="S4"/>
    <property type="match status" value="1"/>
</dbReference>
<proteinExistence type="inferred from homology"/>
<evidence type="ECO:0000259" key="6">
    <source>
        <dbReference type="SMART" id="SM00363"/>
    </source>
</evidence>
<dbReference type="AlphaFoldDB" id="A0A9D1LZ84"/>
<accession>A0A9D1LZ84</accession>
<evidence type="ECO:0000256" key="1">
    <source>
        <dbReference type="ARBA" id="ARBA00022555"/>
    </source>
</evidence>
<dbReference type="HAMAP" id="MF_00871">
    <property type="entry name" value="RqcP"/>
    <property type="match status" value="1"/>
</dbReference>
<dbReference type="SUPFAM" id="SSF55174">
    <property type="entry name" value="Alpha-L RNA-binding motif"/>
    <property type="match status" value="1"/>
</dbReference>
<evidence type="ECO:0000256" key="3">
    <source>
        <dbReference type="ARBA" id="ARBA00022884"/>
    </source>
</evidence>
<evidence type="ECO:0000313" key="7">
    <source>
        <dbReference type="EMBL" id="HIU50730.1"/>
    </source>
</evidence>
<feature type="domain" description="RNA-binding S4" evidence="6">
    <location>
        <begin position="1"/>
        <end position="62"/>
    </location>
</feature>
<comment type="subunit">
    <text evidence="5">Associates with stalled 50S ribosomal subunits. Binds to RqcH, 23S rRNA and the P-site tRNA. Does not require RqcH for association with 50S subunits.</text>
</comment>
<organism evidence="7 8">
    <name type="scientific">Candidatus Limousia pullorum</name>
    <dbReference type="NCBI Taxonomy" id="2840860"/>
    <lineage>
        <taxon>Bacteria</taxon>
        <taxon>Bacillati</taxon>
        <taxon>Bacillota</taxon>
        <taxon>Clostridia</taxon>
        <taxon>Eubacteriales</taxon>
        <taxon>Oscillospiraceae</taxon>
        <taxon>Oscillospiraceae incertae sedis</taxon>
        <taxon>Candidatus Limousia</taxon>
    </lineage>
</organism>
<keyword evidence="4 5" id="KW-0648">Protein biosynthesis</keyword>
<dbReference type="Proteomes" id="UP000824118">
    <property type="component" value="Unassembled WGS sequence"/>
</dbReference>
<sequence length="79" mass="8749">MRLDKYLKVSRIIKRRTVANEACDAGKVQVNGKIARASYDVKVGDVIEIAFGARTIKIEVVSVNEYAKKEDAGSMYKAV</sequence>
<keyword evidence="1 5" id="KW-0820">tRNA-binding</keyword>
<comment type="function">
    <text evidence="5">Key component of the ribosome quality control system (RQC), a ribosome-associated complex that mediates the extraction of incompletely synthesized nascent chains from stalled ribosomes and their subsequent degradation. RqcH recruits Ala-charged tRNA, and with RqcP directs the elongation of stalled nascent chains on 50S ribosomal subunits, leading to non-templated C-terminal alanine extensions (Ala tail). The Ala tail promotes nascent chain degradation. RqcP is associated with the translocation-like movement of the peptidyl-tRNA from the A-site into the P-site.</text>
</comment>
<dbReference type="SMART" id="SM00363">
    <property type="entry name" value="S4"/>
    <property type="match status" value="1"/>
</dbReference>
<dbReference type="EMBL" id="DVNG01000104">
    <property type="protein sequence ID" value="HIU50730.1"/>
    <property type="molecule type" value="Genomic_DNA"/>
</dbReference>
<dbReference type="InterPro" id="IPR002942">
    <property type="entry name" value="S4_RNA-bd"/>
</dbReference>
<evidence type="ECO:0000256" key="5">
    <source>
        <dbReference type="HAMAP-Rule" id="MF_00871"/>
    </source>
</evidence>
<dbReference type="GO" id="GO:0019843">
    <property type="term" value="F:rRNA binding"/>
    <property type="evidence" value="ECO:0007669"/>
    <property type="project" value="UniProtKB-UniRule"/>
</dbReference>
<dbReference type="GO" id="GO:0072344">
    <property type="term" value="P:rescue of stalled ribosome"/>
    <property type="evidence" value="ECO:0007669"/>
    <property type="project" value="UniProtKB-UniRule"/>
</dbReference>
<protein>
    <recommendedName>
        <fullName evidence="5">RQC P-site tRNA stabilizing factor</fullName>
        <shortName evidence="5">RqcP</shortName>
    </recommendedName>
    <alternativeName>
        <fullName evidence="5">Ribosome-associated protein quality control protein P</fullName>
    </alternativeName>
</protein>
<evidence type="ECO:0000256" key="2">
    <source>
        <dbReference type="ARBA" id="ARBA00022730"/>
    </source>
</evidence>
<reference evidence="7" key="1">
    <citation type="submission" date="2020-10" db="EMBL/GenBank/DDBJ databases">
        <authorList>
            <person name="Gilroy R."/>
        </authorList>
    </citation>
    <scope>NUCLEOTIDE SEQUENCE</scope>
    <source>
        <strain evidence="7">ChiGjej1B1-1684</strain>
    </source>
</reference>
<dbReference type="InterPro" id="IPR025490">
    <property type="entry name" value="RqcP"/>
</dbReference>
<dbReference type="InterPro" id="IPR036986">
    <property type="entry name" value="S4_RNA-bd_sf"/>
</dbReference>
<comment type="similarity">
    <text evidence="5">Belongs to the RqcP family.</text>
</comment>
<dbReference type="PIRSF" id="PIRSF038881">
    <property type="entry name" value="RNAbp_HP1423"/>
    <property type="match status" value="1"/>
</dbReference>
<keyword evidence="3 5" id="KW-0694">RNA-binding</keyword>
<dbReference type="Pfam" id="PF01479">
    <property type="entry name" value="S4"/>
    <property type="match status" value="1"/>
</dbReference>
<dbReference type="CDD" id="cd00165">
    <property type="entry name" value="S4"/>
    <property type="match status" value="1"/>
</dbReference>
<dbReference type="GO" id="GO:0043023">
    <property type="term" value="F:ribosomal large subunit binding"/>
    <property type="evidence" value="ECO:0007669"/>
    <property type="project" value="UniProtKB-UniRule"/>
</dbReference>
<name>A0A9D1LZ84_9FIRM</name>
<dbReference type="Gene3D" id="3.10.290.10">
    <property type="entry name" value="RNA-binding S4 domain"/>
    <property type="match status" value="1"/>
</dbReference>
<gene>
    <name evidence="5" type="primary">rqcP</name>
    <name evidence="7" type="ORF">IAD22_06935</name>
</gene>
<keyword evidence="2 5" id="KW-0699">rRNA-binding</keyword>
<evidence type="ECO:0000256" key="4">
    <source>
        <dbReference type="ARBA" id="ARBA00022917"/>
    </source>
</evidence>
<evidence type="ECO:0000313" key="8">
    <source>
        <dbReference type="Proteomes" id="UP000824118"/>
    </source>
</evidence>
<reference evidence="7" key="2">
    <citation type="journal article" date="2021" name="PeerJ">
        <title>Extensive microbial diversity within the chicken gut microbiome revealed by metagenomics and culture.</title>
        <authorList>
            <person name="Gilroy R."/>
            <person name="Ravi A."/>
            <person name="Getino M."/>
            <person name="Pursley I."/>
            <person name="Horton D.L."/>
            <person name="Alikhan N.F."/>
            <person name="Baker D."/>
            <person name="Gharbi K."/>
            <person name="Hall N."/>
            <person name="Watson M."/>
            <person name="Adriaenssens E.M."/>
            <person name="Foster-Nyarko E."/>
            <person name="Jarju S."/>
            <person name="Secka A."/>
            <person name="Antonio M."/>
            <person name="Oren A."/>
            <person name="Chaudhuri R.R."/>
            <person name="La Ragione R."/>
            <person name="Hildebrand F."/>
            <person name="Pallen M.J."/>
        </authorList>
    </citation>
    <scope>NUCLEOTIDE SEQUENCE</scope>
    <source>
        <strain evidence="7">ChiGjej1B1-1684</strain>
    </source>
</reference>
<comment type="caution">
    <text evidence="7">The sequence shown here is derived from an EMBL/GenBank/DDBJ whole genome shotgun (WGS) entry which is preliminary data.</text>
</comment>